<dbReference type="InterPro" id="IPR029058">
    <property type="entry name" value="AB_hydrolase_fold"/>
</dbReference>
<dbReference type="RefSeq" id="WP_315997692.1">
    <property type="nucleotide sequence ID" value="NZ_JAWDJT010000003.1"/>
</dbReference>
<feature type="domain" description="BD-FAE-like" evidence="3">
    <location>
        <begin position="93"/>
        <end position="281"/>
    </location>
</feature>
<comment type="caution">
    <text evidence="4">The sequence shown here is derived from an EMBL/GenBank/DDBJ whole genome shotgun (WGS) entry which is preliminary data.</text>
</comment>
<keyword evidence="2" id="KW-0732">Signal</keyword>
<evidence type="ECO:0000256" key="2">
    <source>
        <dbReference type="SAM" id="SignalP"/>
    </source>
</evidence>
<protein>
    <submittedName>
        <fullName evidence="4">Alpha/beta hydrolase</fullName>
    </submittedName>
</protein>
<feature type="chain" id="PRO_5046196534" evidence="2">
    <location>
        <begin position="37"/>
        <end position="341"/>
    </location>
</feature>
<feature type="signal peptide" evidence="2">
    <location>
        <begin position="1"/>
        <end position="36"/>
    </location>
</feature>
<evidence type="ECO:0000259" key="3">
    <source>
        <dbReference type="Pfam" id="PF20434"/>
    </source>
</evidence>
<dbReference type="GO" id="GO:0016787">
    <property type="term" value="F:hydrolase activity"/>
    <property type="evidence" value="ECO:0007669"/>
    <property type="project" value="UniProtKB-KW"/>
</dbReference>
<proteinExistence type="predicted"/>
<organism evidence="4 5">
    <name type="scientific">Hymenobacter endophyticus</name>
    <dbReference type="NCBI Taxonomy" id="3076335"/>
    <lineage>
        <taxon>Bacteria</taxon>
        <taxon>Pseudomonadati</taxon>
        <taxon>Bacteroidota</taxon>
        <taxon>Cytophagia</taxon>
        <taxon>Cytophagales</taxon>
        <taxon>Hymenobacteraceae</taxon>
        <taxon>Hymenobacter</taxon>
    </lineage>
</organism>
<dbReference type="Proteomes" id="UP001250698">
    <property type="component" value="Unassembled WGS sequence"/>
</dbReference>
<dbReference type="InterPro" id="IPR050300">
    <property type="entry name" value="GDXG_lipolytic_enzyme"/>
</dbReference>
<keyword evidence="1 4" id="KW-0378">Hydrolase</keyword>
<dbReference type="PANTHER" id="PTHR48081:SF13">
    <property type="entry name" value="ALPHA_BETA HYDROLASE"/>
    <property type="match status" value="1"/>
</dbReference>
<keyword evidence="5" id="KW-1185">Reference proteome</keyword>
<evidence type="ECO:0000313" key="4">
    <source>
        <dbReference type="EMBL" id="MDU0370211.1"/>
    </source>
</evidence>
<dbReference type="Gene3D" id="3.40.50.1820">
    <property type="entry name" value="alpha/beta hydrolase"/>
    <property type="match status" value="1"/>
</dbReference>
<dbReference type="Pfam" id="PF20434">
    <property type="entry name" value="BD-FAE"/>
    <property type="match status" value="1"/>
</dbReference>
<evidence type="ECO:0000313" key="5">
    <source>
        <dbReference type="Proteomes" id="UP001250698"/>
    </source>
</evidence>
<reference evidence="4 5" key="1">
    <citation type="submission" date="2023-10" db="EMBL/GenBank/DDBJ databases">
        <title>Hymenobacter endophyticus sp. nov., an isolate from the leaf tissues of wheat.</title>
        <authorList>
            <person name="Dai Y."/>
        </authorList>
    </citation>
    <scope>NUCLEOTIDE SEQUENCE [LARGE SCALE GENOMIC DNA]</scope>
    <source>
        <strain evidence="4 5">ZK17L-C2</strain>
    </source>
</reference>
<evidence type="ECO:0000256" key="1">
    <source>
        <dbReference type="ARBA" id="ARBA00022801"/>
    </source>
</evidence>
<dbReference type="PANTHER" id="PTHR48081">
    <property type="entry name" value="AB HYDROLASE SUPERFAMILY PROTEIN C4A8.06C"/>
    <property type="match status" value="1"/>
</dbReference>
<accession>A0ABU3TFQ7</accession>
<name>A0ABU3TFQ7_9BACT</name>
<dbReference type="SUPFAM" id="SSF53474">
    <property type="entry name" value="alpha/beta-Hydrolases"/>
    <property type="match status" value="1"/>
</dbReference>
<dbReference type="InterPro" id="IPR049492">
    <property type="entry name" value="BD-FAE-like_dom"/>
</dbReference>
<dbReference type="EMBL" id="JAWDJT010000003">
    <property type="protein sequence ID" value="MDU0370211.1"/>
    <property type="molecule type" value="Genomic_DNA"/>
</dbReference>
<gene>
    <name evidence="4" type="ORF">ROI90_07390</name>
</gene>
<sequence length="341" mass="37450">MKFSVSKQAPWPDRRPAAGWLPLAVSLLLAVVPAQAQQPAVPRDTSFTTYSAYVKARKQHPTISIARPPVPASIRSRTNVPYCRLPEGRELRLDVFYPKARRQRPYPAVLLVHGGGWRSGDKSQHHAMAQQLAARGFVTATAEYQLSQEAPYPAAVQNLKAALRWLRAHAPSYRLDTTRVAVWGFSAGGQLAALVGTTNGNSLYETGPCFRSHSSQVQAIVDVDGILAFIHPESGEGDDSKGLSAATQWLGSSKLARPELWQQASALSHLGPGTPPMLFINSGVARMHAGRDDARRQLTALGIYSEEHTFPEAPHPFPLFNPWFAPTLEYTVAFLRKVFEQ</sequence>